<sequence>MGRMRKTFVALVSLYIGLASGFIVPSGSPELLHENSTHLYDYKVKFNYTKLKENITNTDIGKNLLKNENLGINHQNQMYEFVTEKENNVNERSLIVLNQKFRTPLLSKLYNPQLMAYFTPLHNEDKSPLSHYGFIQVLQKPFKFEKSYFQPNLNRELPKLRNPEGYFVPHKHACSEDAKINRFYNPEQQKAISRSANRGPEVKKDFVQLLKPPIARPVDDHQPSGYLNNNKDFKKLVIENRNNNTRMQTPADIKTNVRSRYNFLEPLSKAFLDEYGQRIYANNIVTGENIESKEDVERLIEQNSEEDKIDTLIKDVLEEKSLQRNSHLYSKNCDHRECFRSTGKQYLDNNSEGYLKSTCQCLIKNNVIQRERKDLTPFPTEGAKIEDTSMDEFIKLLRT</sequence>
<name>A0ACC1CQ32_9NEOP</name>
<gene>
    <name evidence="1" type="ORF">K1T71_010842</name>
</gene>
<proteinExistence type="predicted"/>
<reference evidence="1 2" key="1">
    <citation type="journal article" date="2021" name="Front. Genet.">
        <title>Chromosome-Level Genome Assembly Reveals Significant Gene Expansion in the Toll and IMD Signaling Pathways of Dendrolimus kikuchii.</title>
        <authorList>
            <person name="Zhou J."/>
            <person name="Wu P."/>
            <person name="Xiong Z."/>
            <person name="Liu N."/>
            <person name="Zhao N."/>
            <person name="Ji M."/>
            <person name="Qiu Y."/>
            <person name="Yang B."/>
        </authorList>
    </citation>
    <scope>NUCLEOTIDE SEQUENCE [LARGE SCALE GENOMIC DNA]</scope>
    <source>
        <strain evidence="1">Ann1</strain>
    </source>
</reference>
<comment type="caution">
    <text evidence="1">The sequence shown here is derived from an EMBL/GenBank/DDBJ whole genome shotgun (WGS) entry which is preliminary data.</text>
</comment>
<dbReference type="EMBL" id="CM034405">
    <property type="protein sequence ID" value="KAJ0173693.1"/>
    <property type="molecule type" value="Genomic_DNA"/>
</dbReference>
<dbReference type="Proteomes" id="UP000824533">
    <property type="component" value="Linkage Group LG19"/>
</dbReference>
<keyword evidence="2" id="KW-1185">Reference proteome</keyword>
<organism evidence="1 2">
    <name type="scientific">Dendrolimus kikuchii</name>
    <dbReference type="NCBI Taxonomy" id="765133"/>
    <lineage>
        <taxon>Eukaryota</taxon>
        <taxon>Metazoa</taxon>
        <taxon>Ecdysozoa</taxon>
        <taxon>Arthropoda</taxon>
        <taxon>Hexapoda</taxon>
        <taxon>Insecta</taxon>
        <taxon>Pterygota</taxon>
        <taxon>Neoptera</taxon>
        <taxon>Endopterygota</taxon>
        <taxon>Lepidoptera</taxon>
        <taxon>Glossata</taxon>
        <taxon>Ditrysia</taxon>
        <taxon>Bombycoidea</taxon>
        <taxon>Lasiocampidae</taxon>
        <taxon>Dendrolimus</taxon>
    </lineage>
</organism>
<evidence type="ECO:0000313" key="1">
    <source>
        <dbReference type="EMBL" id="KAJ0173693.1"/>
    </source>
</evidence>
<protein>
    <submittedName>
        <fullName evidence="1">Uncharacterized protein</fullName>
    </submittedName>
</protein>
<evidence type="ECO:0000313" key="2">
    <source>
        <dbReference type="Proteomes" id="UP000824533"/>
    </source>
</evidence>
<accession>A0ACC1CQ32</accession>